<keyword evidence="7" id="KW-1185">Reference proteome</keyword>
<feature type="chain" id="PRO_5043394460" description="Plant heme peroxidase family profile domain-containing protein" evidence="4">
    <location>
        <begin position="29"/>
        <end position="112"/>
    </location>
</feature>
<dbReference type="Gene3D" id="1.10.520.10">
    <property type="match status" value="1"/>
</dbReference>
<feature type="domain" description="Plant heme peroxidase family profile" evidence="5">
    <location>
        <begin position="53"/>
        <end position="108"/>
    </location>
</feature>
<dbReference type="GO" id="GO:0034599">
    <property type="term" value="P:cellular response to oxidative stress"/>
    <property type="evidence" value="ECO:0007669"/>
    <property type="project" value="InterPro"/>
</dbReference>
<feature type="region of interest" description="Disordered" evidence="3">
    <location>
        <begin position="85"/>
        <end position="112"/>
    </location>
</feature>
<evidence type="ECO:0000259" key="5">
    <source>
        <dbReference type="Pfam" id="PF00141"/>
    </source>
</evidence>
<evidence type="ECO:0000313" key="6">
    <source>
        <dbReference type="EMBL" id="GKV01127.1"/>
    </source>
</evidence>
<dbReference type="PRINTS" id="PR00458">
    <property type="entry name" value="PEROXIDASE"/>
</dbReference>
<evidence type="ECO:0000256" key="4">
    <source>
        <dbReference type="SAM" id="SignalP"/>
    </source>
</evidence>
<proteinExistence type="inferred from homology"/>
<dbReference type="AlphaFoldDB" id="A0AAV5IGU0"/>
<sequence>MLWSSLMCASNTVLELITVLILLRKGSTEYPGGSTEYLGGSTEYLGGSTEYLRGLLEPLKEQFPILSHADFYQLAGVVAVEVTGGPEVPFHPGREDKPQPPPEGRLPDATKG</sequence>
<dbReference type="InterPro" id="IPR002016">
    <property type="entry name" value="Haem_peroxidase"/>
</dbReference>
<keyword evidence="1" id="KW-0560">Oxidoreductase</keyword>
<evidence type="ECO:0000256" key="1">
    <source>
        <dbReference type="ARBA" id="ARBA00023002"/>
    </source>
</evidence>
<evidence type="ECO:0000313" key="7">
    <source>
        <dbReference type="Proteomes" id="UP001054252"/>
    </source>
</evidence>
<dbReference type="Proteomes" id="UP001054252">
    <property type="component" value="Unassembled WGS sequence"/>
</dbReference>
<dbReference type="Pfam" id="PF00141">
    <property type="entry name" value="peroxidase"/>
    <property type="match status" value="1"/>
</dbReference>
<dbReference type="GO" id="GO:0009507">
    <property type="term" value="C:chloroplast"/>
    <property type="evidence" value="ECO:0007669"/>
    <property type="project" value="TreeGrafter"/>
</dbReference>
<dbReference type="EMBL" id="BPVZ01000016">
    <property type="protein sequence ID" value="GKV01127.1"/>
    <property type="molecule type" value="Genomic_DNA"/>
</dbReference>
<feature type="signal peptide" evidence="4">
    <location>
        <begin position="1"/>
        <end position="28"/>
    </location>
</feature>
<dbReference type="GO" id="GO:0042744">
    <property type="term" value="P:hydrogen peroxide catabolic process"/>
    <property type="evidence" value="ECO:0007669"/>
    <property type="project" value="TreeGrafter"/>
</dbReference>
<dbReference type="GO" id="GO:0000302">
    <property type="term" value="P:response to reactive oxygen species"/>
    <property type="evidence" value="ECO:0007669"/>
    <property type="project" value="TreeGrafter"/>
</dbReference>
<dbReference type="SUPFAM" id="SSF48113">
    <property type="entry name" value="Heme-dependent peroxidases"/>
    <property type="match status" value="1"/>
</dbReference>
<dbReference type="InterPro" id="IPR010255">
    <property type="entry name" value="Haem_peroxidase_sf"/>
</dbReference>
<name>A0AAV5IGU0_9ROSI</name>
<dbReference type="InterPro" id="IPR044831">
    <property type="entry name" value="Ccp1-like"/>
</dbReference>
<dbReference type="PRINTS" id="PR00459">
    <property type="entry name" value="ASPEROXIDASE"/>
</dbReference>
<dbReference type="GO" id="GO:0004601">
    <property type="term" value="F:peroxidase activity"/>
    <property type="evidence" value="ECO:0007669"/>
    <property type="project" value="InterPro"/>
</dbReference>
<evidence type="ECO:0000256" key="2">
    <source>
        <dbReference type="RuleBase" id="RU004241"/>
    </source>
</evidence>
<reference evidence="6 7" key="1">
    <citation type="journal article" date="2021" name="Commun. Biol.">
        <title>The genome of Shorea leprosula (Dipterocarpaceae) highlights the ecological relevance of drought in aseasonal tropical rainforests.</title>
        <authorList>
            <person name="Ng K.K.S."/>
            <person name="Kobayashi M.J."/>
            <person name="Fawcett J.A."/>
            <person name="Hatakeyama M."/>
            <person name="Paape T."/>
            <person name="Ng C.H."/>
            <person name="Ang C.C."/>
            <person name="Tnah L.H."/>
            <person name="Lee C.T."/>
            <person name="Nishiyama T."/>
            <person name="Sese J."/>
            <person name="O'Brien M.J."/>
            <person name="Copetti D."/>
            <person name="Mohd Noor M.I."/>
            <person name="Ong R.C."/>
            <person name="Putra M."/>
            <person name="Sireger I.Z."/>
            <person name="Indrioko S."/>
            <person name="Kosugi Y."/>
            <person name="Izuno A."/>
            <person name="Isagi Y."/>
            <person name="Lee S.L."/>
            <person name="Shimizu K.K."/>
        </authorList>
    </citation>
    <scope>NUCLEOTIDE SEQUENCE [LARGE SCALE GENOMIC DNA]</scope>
    <source>
        <strain evidence="6">214</strain>
    </source>
</reference>
<keyword evidence="4" id="KW-0732">Signal</keyword>
<comment type="caution">
    <text evidence="6">The sequence shown here is derived from an EMBL/GenBank/DDBJ whole genome shotgun (WGS) entry which is preliminary data.</text>
</comment>
<accession>A0AAV5IGU0</accession>
<organism evidence="6 7">
    <name type="scientific">Rubroshorea leprosula</name>
    <dbReference type="NCBI Taxonomy" id="152421"/>
    <lineage>
        <taxon>Eukaryota</taxon>
        <taxon>Viridiplantae</taxon>
        <taxon>Streptophyta</taxon>
        <taxon>Embryophyta</taxon>
        <taxon>Tracheophyta</taxon>
        <taxon>Spermatophyta</taxon>
        <taxon>Magnoliopsida</taxon>
        <taxon>eudicotyledons</taxon>
        <taxon>Gunneridae</taxon>
        <taxon>Pentapetalae</taxon>
        <taxon>rosids</taxon>
        <taxon>malvids</taxon>
        <taxon>Malvales</taxon>
        <taxon>Dipterocarpaceae</taxon>
        <taxon>Rubroshorea</taxon>
    </lineage>
</organism>
<protein>
    <recommendedName>
        <fullName evidence="5">Plant heme peroxidase family profile domain-containing protein</fullName>
    </recommendedName>
</protein>
<dbReference type="GO" id="GO:0020037">
    <property type="term" value="F:heme binding"/>
    <property type="evidence" value="ECO:0007669"/>
    <property type="project" value="InterPro"/>
</dbReference>
<dbReference type="InterPro" id="IPR002207">
    <property type="entry name" value="Peroxidase_I"/>
</dbReference>
<comment type="similarity">
    <text evidence="2">Belongs to the peroxidase family.</text>
</comment>
<dbReference type="PANTHER" id="PTHR31356">
    <property type="entry name" value="THYLAKOID LUMENAL 29 KDA PROTEIN, CHLOROPLASTIC-RELATED"/>
    <property type="match status" value="1"/>
</dbReference>
<gene>
    <name evidence="6" type="ORF">SLEP1_g13707</name>
</gene>
<dbReference type="PANTHER" id="PTHR31356:SF35">
    <property type="entry name" value="L-ASCORBATE PEROXIDASE 2, CYTOSOLIC"/>
    <property type="match status" value="1"/>
</dbReference>
<evidence type="ECO:0000256" key="3">
    <source>
        <dbReference type="SAM" id="MobiDB-lite"/>
    </source>
</evidence>